<feature type="domain" description="2'-deoxycytidine 5'-triphosphate deaminase C-terminal" evidence="2">
    <location>
        <begin position="207"/>
        <end position="361"/>
    </location>
</feature>
<dbReference type="Proteomes" id="UP000178841">
    <property type="component" value="Unassembled WGS sequence"/>
</dbReference>
<dbReference type="PANTHER" id="PTHR42680">
    <property type="entry name" value="DCTP DEAMINASE"/>
    <property type="match status" value="1"/>
</dbReference>
<dbReference type="GO" id="GO:0008829">
    <property type="term" value="F:dCTP deaminase activity"/>
    <property type="evidence" value="ECO:0007669"/>
    <property type="project" value="InterPro"/>
</dbReference>
<dbReference type="AlphaFoldDB" id="A0A1G2CSS2"/>
<evidence type="ECO:0000259" key="2">
    <source>
        <dbReference type="Pfam" id="PF22569"/>
    </source>
</evidence>
<dbReference type="EMBL" id="MHLH01000006">
    <property type="protein sequence ID" value="OGZ04433.1"/>
    <property type="molecule type" value="Genomic_DNA"/>
</dbReference>
<dbReference type="GO" id="GO:0009394">
    <property type="term" value="P:2'-deoxyribonucleotide metabolic process"/>
    <property type="evidence" value="ECO:0007669"/>
    <property type="project" value="InterPro"/>
</dbReference>
<gene>
    <name evidence="3" type="ORF">A2648_01685</name>
</gene>
<dbReference type="Gene3D" id="2.70.40.10">
    <property type="match status" value="2"/>
</dbReference>
<dbReference type="InterPro" id="IPR053811">
    <property type="entry name" value="DCD_C"/>
</dbReference>
<protein>
    <recommendedName>
        <fullName evidence="5">2'-deoxycytidine 5'-triphosphate deaminase</fullName>
    </recommendedName>
</protein>
<accession>A0A1G2CSS2</accession>
<reference evidence="3 4" key="1">
    <citation type="journal article" date="2016" name="Nat. Commun.">
        <title>Thousands of microbial genomes shed light on interconnected biogeochemical processes in an aquifer system.</title>
        <authorList>
            <person name="Anantharaman K."/>
            <person name="Brown C.T."/>
            <person name="Hug L.A."/>
            <person name="Sharon I."/>
            <person name="Castelle C.J."/>
            <person name="Probst A.J."/>
            <person name="Thomas B.C."/>
            <person name="Singh A."/>
            <person name="Wilkins M.J."/>
            <person name="Karaoz U."/>
            <person name="Brodie E.L."/>
            <person name="Williams K.H."/>
            <person name="Hubbard S.S."/>
            <person name="Banfield J.F."/>
        </authorList>
    </citation>
    <scope>NUCLEOTIDE SEQUENCE [LARGE SCALE GENOMIC DNA]</scope>
</reference>
<proteinExistence type="predicted"/>
<evidence type="ECO:0008006" key="5">
    <source>
        <dbReference type="Google" id="ProtNLM"/>
    </source>
</evidence>
<sequence length="363" mass="40880">MSKSKSLTGALPDHELRKRNIQVRSASLHKECGIGPASIDIPCGDEFYRLPGVMQPVKGELIGDLVHRWGRLHSNSAPLEVGITYAVPLGSVSLPDNLYGYYNPKSSSGRTDVQCRVIADSVARYDTVRPEGKYGGYHGATWLLITPNSFPIVPPDNTSLVQLRVFNRDTRFDQKTLAREWKKSPLAYHGDNLKKPFRLEEFEMSDNDGTVLFTADLEGEDGLVGYCAKKTTEVLDLRLERQFKIEDFFTPVSSKNEELLFAPGQFYLLQTEQAVFVPSYLAAELVAMDERIFEGRSHYAGFIDPGFWARITLEIRCAGMLLRKGQPIARVRFERLTSNALVPYNAGVHHYKKNTFASKHFVI</sequence>
<dbReference type="Pfam" id="PF06559">
    <property type="entry name" value="DCD_N"/>
    <property type="match status" value="1"/>
</dbReference>
<evidence type="ECO:0000259" key="1">
    <source>
        <dbReference type="Pfam" id="PF06559"/>
    </source>
</evidence>
<dbReference type="STRING" id="1798657.A2648_01685"/>
<dbReference type="SUPFAM" id="SSF51283">
    <property type="entry name" value="dUTPase-like"/>
    <property type="match status" value="2"/>
</dbReference>
<dbReference type="InterPro" id="IPR036157">
    <property type="entry name" value="dUTPase-like_sf"/>
</dbReference>
<dbReference type="Pfam" id="PF22569">
    <property type="entry name" value="DCD_C"/>
    <property type="match status" value="1"/>
</dbReference>
<evidence type="ECO:0000313" key="4">
    <source>
        <dbReference type="Proteomes" id="UP000178841"/>
    </source>
</evidence>
<name>A0A1G2CSS2_9BACT</name>
<comment type="caution">
    <text evidence="3">The sequence shown here is derived from an EMBL/GenBank/DDBJ whole genome shotgun (WGS) entry which is preliminary data.</text>
</comment>
<dbReference type="InterPro" id="IPR010550">
    <property type="entry name" value="DCD_N"/>
</dbReference>
<dbReference type="PANTHER" id="PTHR42680:SF3">
    <property type="entry name" value="DCTP DEAMINASE"/>
    <property type="match status" value="1"/>
</dbReference>
<organism evidence="3 4">
    <name type="scientific">Candidatus Lloydbacteria bacterium RIFCSPHIGHO2_01_FULL_41_20</name>
    <dbReference type="NCBI Taxonomy" id="1798657"/>
    <lineage>
        <taxon>Bacteria</taxon>
        <taxon>Candidatus Lloydiibacteriota</taxon>
    </lineage>
</organism>
<evidence type="ECO:0000313" key="3">
    <source>
        <dbReference type="EMBL" id="OGZ04433.1"/>
    </source>
</evidence>
<feature type="domain" description="2'-deoxycytidine 5'-triphosphate deaminase N-terminal" evidence="1">
    <location>
        <begin position="9"/>
        <end position="166"/>
    </location>
</feature>